<dbReference type="EMBL" id="QVFV01000014">
    <property type="protein sequence ID" value="RZM74348.1"/>
    <property type="molecule type" value="Genomic_DNA"/>
</dbReference>
<protein>
    <submittedName>
        <fullName evidence="2">Toll/interleukin-1 receptor domain-containing protein</fullName>
    </submittedName>
</protein>
<dbReference type="PROSITE" id="PS50104">
    <property type="entry name" value="TIR"/>
    <property type="match status" value="1"/>
</dbReference>
<dbReference type="Gene3D" id="3.40.50.10140">
    <property type="entry name" value="Toll/interleukin-1 receptor homology (TIR) domain"/>
    <property type="match status" value="1"/>
</dbReference>
<accession>A0A4Q7DYK9</accession>
<feature type="domain" description="TIR" evidence="1">
    <location>
        <begin position="4"/>
        <end position="125"/>
    </location>
</feature>
<gene>
    <name evidence="2" type="ORF">DYY88_23625</name>
</gene>
<evidence type="ECO:0000259" key="1">
    <source>
        <dbReference type="PROSITE" id="PS50104"/>
    </source>
</evidence>
<dbReference type="SUPFAM" id="SSF52200">
    <property type="entry name" value="Toll/Interleukin receptor TIR domain"/>
    <property type="match status" value="1"/>
</dbReference>
<organism evidence="2 3">
    <name type="scientific">Leptolyngbya iicbica LK</name>
    <dbReference type="NCBI Taxonomy" id="2294035"/>
    <lineage>
        <taxon>Bacteria</taxon>
        <taxon>Bacillati</taxon>
        <taxon>Cyanobacteriota</taxon>
        <taxon>Cyanophyceae</taxon>
        <taxon>Leptolyngbyales</taxon>
        <taxon>Leptolyngbyaceae</taxon>
        <taxon>Leptolyngbya group</taxon>
        <taxon>Leptolyngbya</taxon>
        <taxon>Leptolyngbya iicbica</taxon>
    </lineage>
</organism>
<dbReference type="OrthoDB" id="574596at2"/>
<dbReference type="Pfam" id="PF13676">
    <property type="entry name" value="TIR_2"/>
    <property type="match status" value="1"/>
</dbReference>
<keyword evidence="2" id="KW-0675">Receptor</keyword>
<dbReference type="RefSeq" id="WP_052288396.1">
    <property type="nucleotide sequence ID" value="NZ_QVFV01000014.1"/>
</dbReference>
<proteinExistence type="predicted"/>
<evidence type="ECO:0000313" key="3">
    <source>
        <dbReference type="Proteomes" id="UP000292459"/>
    </source>
</evidence>
<comment type="caution">
    <text evidence="2">The sequence shown here is derived from an EMBL/GenBank/DDBJ whole genome shotgun (WGS) entry which is preliminary data.</text>
</comment>
<evidence type="ECO:0000313" key="2">
    <source>
        <dbReference type="EMBL" id="RZM74348.1"/>
    </source>
</evidence>
<dbReference type="InterPro" id="IPR035897">
    <property type="entry name" value="Toll_tir_struct_dom_sf"/>
</dbReference>
<sequence>MTEQQFDVFLAHSSKDKPLIRQIYQTLKGRGMRPWLDEEEIAPGQHFQQEIQRAIGTVKAAAIFIGEDLGKWQELELGALIQRCVSKSVRIIPVLLPGIESIPEDEYFLSQYQFVKFGETLQNQKAFDLLEWGITDVKPQNLDSTSLPDTQDFSRKSTVSLIQEIDHDKILYIKNIKDPSGIWAYRLEGVRSGQQPIFELTWRRSSHGVGLPKAGDLMILHQQAKVTHVVEFLDDATREEDFGVFRRVKAVWMPSQQDWHQLSHQREVLGFSPRYSDGNTHALQSPNFKTFQEAWKQLSDFQLFVVEQLKKLDAAQS</sequence>
<name>A0A4Q7DYK9_9CYAN</name>
<dbReference type="GO" id="GO:0007165">
    <property type="term" value="P:signal transduction"/>
    <property type="evidence" value="ECO:0007669"/>
    <property type="project" value="InterPro"/>
</dbReference>
<dbReference type="Proteomes" id="UP000292459">
    <property type="component" value="Unassembled WGS sequence"/>
</dbReference>
<dbReference type="InterPro" id="IPR000157">
    <property type="entry name" value="TIR_dom"/>
</dbReference>
<reference evidence="2 3" key="1">
    <citation type="submission" date="2018-11" db="EMBL/GenBank/DDBJ databases">
        <title>Whole genome sequencing of an environmental sample.</title>
        <authorList>
            <person name="Sarangi A.N."/>
            <person name="Singh D."/>
            <person name="Tripathy S."/>
        </authorList>
    </citation>
    <scope>NUCLEOTIDE SEQUENCE [LARGE SCALE GENOMIC DNA]</scope>
    <source>
        <strain evidence="2 3">Lakshadweep</strain>
    </source>
</reference>
<dbReference type="AlphaFoldDB" id="A0A4Q7DYK9"/>
<keyword evidence="3" id="KW-1185">Reference proteome</keyword>